<accession>A0A3A1WJP0</accession>
<evidence type="ECO:0000256" key="4">
    <source>
        <dbReference type="ARBA" id="ARBA00022827"/>
    </source>
</evidence>
<gene>
    <name evidence="7" type="ORF">D3218_15035</name>
</gene>
<keyword evidence="4" id="KW-0274">FAD</keyword>
<proteinExistence type="inferred from homology"/>
<evidence type="ECO:0000256" key="3">
    <source>
        <dbReference type="ARBA" id="ARBA00022630"/>
    </source>
</evidence>
<organism evidence="7 8">
    <name type="scientific">Aureimonas flava</name>
    <dbReference type="NCBI Taxonomy" id="2320271"/>
    <lineage>
        <taxon>Bacteria</taxon>
        <taxon>Pseudomonadati</taxon>
        <taxon>Pseudomonadota</taxon>
        <taxon>Alphaproteobacteria</taxon>
        <taxon>Hyphomicrobiales</taxon>
        <taxon>Aurantimonadaceae</taxon>
        <taxon>Aureimonas</taxon>
    </lineage>
</organism>
<keyword evidence="3" id="KW-0285">Flavoprotein</keyword>
<dbReference type="PRINTS" id="PR00368">
    <property type="entry name" value="FADPNR"/>
</dbReference>
<dbReference type="PRINTS" id="PR00411">
    <property type="entry name" value="PNDRDTASEI"/>
</dbReference>
<evidence type="ECO:0000256" key="2">
    <source>
        <dbReference type="ARBA" id="ARBA00005272"/>
    </source>
</evidence>
<dbReference type="Gene3D" id="3.50.50.100">
    <property type="match status" value="1"/>
</dbReference>
<dbReference type="InterPro" id="IPR023753">
    <property type="entry name" value="FAD/NAD-binding_dom"/>
</dbReference>
<reference evidence="8" key="1">
    <citation type="submission" date="2018-09" db="EMBL/GenBank/DDBJ databases">
        <authorList>
            <person name="Tuo L."/>
        </authorList>
    </citation>
    <scope>NUCLEOTIDE SEQUENCE [LARGE SCALE GENOMIC DNA]</scope>
    <source>
        <strain evidence="8">M2BS4Y-1</strain>
    </source>
</reference>
<dbReference type="OrthoDB" id="9781621at2"/>
<protein>
    <submittedName>
        <fullName evidence="7">FAD-dependent oxidoreductase</fullName>
    </submittedName>
</protein>
<keyword evidence="8" id="KW-1185">Reference proteome</keyword>
<dbReference type="PANTHER" id="PTHR42913:SF3">
    <property type="entry name" value="64 KDA MITOCHONDRIAL NADH DEHYDROGENASE (EUROFUNG)"/>
    <property type="match status" value="1"/>
</dbReference>
<dbReference type="SUPFAM" id="SSF51905">
    <property type="entry name" value="FAD/NAD(P)-binding domain"/>
    <property type="match status" value="1"/>
</dbReference>
<feature type="domain" description="FAD/NAD(P)-binding" evidence="6">
    <location>
        <begin position="9"/>
        <end position="334"/>
    </location>
</feature>
<dbReference type="Pfam" id="PF07992">
    <property type="entry name" value="Pyr_redox_2"/>
    <property type="match status" value="1"/>
</dbReference>
<dbReference type="Proteomes" id="UP000265750">
    <property type="component" value="Unassembled WGS sequence"/>
</dbReference>
<evidence type="ECO:0000313" key="7">
    <source>
        <dbReference type="EMBL" id="RIX99090.1"/>
    </source>
</evidence>
<dbReference type="InterPro" id="IPR036188">
    <property type="entry name" value="FAD/NAD-bd_sf"/>
</dbReference>
<evidence type="ECO:0000256" key="5">
    <source>
        <dbReference type="ARBA" id="ARBA00023002"/>
    </source>
</evidence>
<evidence type="ECO:0000256" key="1">
    <source>
        <dbReference type="ARBA" id="ARBA00001974"/>
    </source>
</evidence>
<keyword evidence="5" id="KW-0560">Oxidoreductase</keyword>
<comment type="similarity">
    <text evidence="2">Belongs to the NADH dehydrogenase family.</text>
</comment>
<sequence length="430" mass="45780">MAEGATGQRVLILGGGAGGLELASQLAGDGRVAVTLVDREMSHLWKPRLHEFAAGTVSSTLAEISFYMLARMRGFHFEQGEVRAIDRAGGRVELGPMRDDEGRELAPARFLAYDLCVVALGGVTPDFGTEGVAENAVRLDGPEDAEAFRTRFAGAMIRARATGVPAEIVIVGSGATGTELAAHLRNSESGFEARGGGARQGKLLGITILEAAPEIMPGIDPELRRKLVERLKAIDVKTVTDAKIAAVEPDAVRSVSGERWPADVSVWAAGLVGHPVLRRLADFELDDKGRIRVDRTLRSTVDERIYVMGDAASLVPKGAEAPLPPTAQAAAQEAAYLSETIPFLLAGQPVEPFVYRNRGRLVSVGRAGTVGRVRPGVGDDFLIHGQFATAAYNALQRHHQWKVLGRLRGTVAIFADMLSPAKGPALKLHG</sequence>
<dbReference type="GO" id="GO:0019646">
    <property type="term" value="P:aerobic electron transport chain"/>
    <property type="evidence" value="ECO:0007669"/>
    <property type="project" value="TreeGrafter"/>
</dbReference>
<dbReference type="RefSeq" id="WP_119540915.1">
    <property type="nucleotide sequence ID" value="NZ_QYRN01000008.1"/>
</dbReference>
<evidence type="ECO:0000313" key="8">
    <source>
        <dbReference type="Proteomes" id="UP000265750"/>
    </source>
</evidence>
<dbReference type="PANTHER" id="PTHR42913">
    <property type="entry name" value="APOPTOSIS-INDUCING FACTOR 1"/>
    <property type="match status" value="1"/>
</dbReference>
<dbReference type="EMBL" id="QYRN01000008">
    <property type="protein sequence ID" value="RIX99090.1"/>
    <property type="molecule type" value="Genomic_DNA"/>
</dbReference>
<dbReference type="AlphaFoldDB" id="A0A3A1WJP0"/>
<evidence type="ECO:0000259" key="6">
    <source>
        <dbReference type="Pfam" id="PF07992"/>
    </source>
</evidence>
<dbReference type="GO" id="GO:0003955">
    <property type="term" value="F:NAD(P)H dehydrogenase (quinone) activity"/>
    <property type="evidence" value="ECO:0007669"/>
    <property type="project" value="TreeGrafter"/>
</dbReference>
<comment type="cofactor">
    <cofactor evidence="1">
        <name>FAD</name>
        <dbReference type="ChEBI" id="CHEBI:57692"/>
    </cofactor>
</comment>
<name>A0A3A1WJP0_9HYPH</name>
<comment type="caution">
    <text evidence="7">The sequence shown here is derived from an EMBL/GenBank/DDBJ whole genome shotgun (WGS) entry which is preliminary data.</text>
</comment>
<dbReference type="InterPro" id="IPR051169">
    <property type="entry name" value="NADH-Q_oxidoreductase"/>
</dbReference>